<protein>
    <submittedName>
        <fullName evidence="2">SFRICE_000535</fullName>
    </submittedName>
</protein>
<proteinExistence type="predicted"/>
<evidence type="ECO:0000256" key="1">
    <source>
        <dbReference type="SAM" id="SignalP"/>
    </source>
</evidence>
<gene>
    <name evidence="2" type="ORF">SFRICE_000535</name>
</gene>
<reference evidence="2" key="1">
    <citation type="submission" date="2016-07" db="EMBL/GenBank/DDBJ databases">
        <authorList>
            <person name="Bretaudeau A."/>
        </authorList>
    </citation>
    <scope>NUCLEOTIDE SEQUENCE</scope>
    <source>
        <strain evidence="2">Rice</strain>
        <tissue evidence="2">Whole body</tissue>
    </source>
</reference>
<evidence type="ECO:0000313" key="2">
    <source>
        <dbReference type="EMBL" id="SOQ37018.1"/>
    </source>
</evidence>
<accession>A0A2H1V843</accession>
<sequence>MKCVVACFVICVLGVAQVKPSIARIFPFKKHSLTESVSTSVKLCVPMNIITGSQMHPQQRSIANLWRKSTFMPLLPSGG</sequence>
<dbReference type="AlphaFoldDB" id="A0A2H1V843"/>
<name>A0A2H1V843_SPOFR</name>
<feature type="chain" id="PRO_5013863783" evidence="1">
    <location>
        <begin position="24"/>
        <end position="79"/>
    </location>
</feature>
<organism evidence="2">
    <name type="scientific">Spodoptera frugiperda</name>
    <name type="common">Fall armyworm</name>
    <dbReference type="NCBI Taxonomy" id="7108"/>
    <lineage>
        <taxon>Eukaryota</taxon>
        <taxon>Metazoa</taxon>
        <taxon>Ecdysozoa</taxon>
        <taxon>Arthropoda</taxon>
        <taxon>Hexapoda</taxon>
        <taxon>Insecta</taxon>
        <taxon>Pterygota</taxon>
        <taxon>Neoptera</taxon>
        <taxon>Endopterygota</taxon>
        <taxon>Lepidoptera</taxon>
        <taxon>Glossata</taxon>
        <taxon>Ditrysia</taxon>
        <taxon>Noctuoidea</taxon>
        <taxon>Noctuidae</taxon>
        <taxon>Amphipyrinae</taxon>
        <taxon>Spodoptera</taxon>
    </lineage>
</organism>
<feature type="signal peptide" evidence="1">
    <location>
        <begin position="1"/>
        <end position="23"/>
    </location>
</feature>
<keyword evidence="1" id="KW-0732">Signal</keyword>
<dbReference type="EMBL" id="ODYU01001173">
    <property type="protein sequence ID" value="SOQ37018.1"/>
    <property type="molecule type" value="Genomic_DNA"/>
</dbReference>